<feature type="compositionally biased region" description="Polar residues" evidence="3">
    <location>
        <begin position="591"/>
        <end position="602"/>
    </location>
</feature>
<dbReference type="PANTHER" id="PTHR47937:SF2">
    <property type="entry name" value="PENTATRICOPEPTIDE (PPR) REPEAT-CONTAINING PROTEIN, PF01535'-RELATED"/>
    <property type="match status" value="1"/>
</dbReference>
<evidence type="ECO:0000256" key="2">
    <source>
        <dbReference type="PROSITE-ProRule" id="PRU00708"/>
    </source>
</evidence>
<proteinExistence type="predicted"/>
<protein>
    <recommendedName>
        <fullName evidence="6">Pentatricopeptide repeat-containing protein</fullName>
    </recommendedName>
</protein>
<feature type="compositionally biased region" description="Pro residues" evidence="3">
    <location>
        <begin position="615"/>
        <end position="625"/>
    </location>
</feature>
<gene>
    <name evidence="4" type="ORF">Cgig2_011641</name>
</gene>
<dbReference type="InterPro" id="IPR011990">
    <property type="entry name" value="TPR-like_helical_dom_sf"/>
</dbReference>
<dbReference type="FunFam" id="1.25.40.10:FF:000922">
    <property type="entry name" value="Pentatricopeptide repeat-containing protein"/>
    <property type="match status" value="1"/>
</dbReference>
<feature type="region of interest" description="Disordered" evidence="3">
    <location>
        <begin position="97"/>
        <end position="129"/>
    </location>
</feature>
<dbReference type="OrthoDB" id="185373at2759"/>
<accession>A0A9Q1KEH4</accession>
<dbReference type="PROSITE" id="PS51375">
    <property type="entry name" value="PPR"/>
    <property type="match status" value="6"/>
</dbReference>
<keyword evidence="1" id="KW-0677">Repeat</keyword>
<organism evidence="4 5">
    <name type="scientific">Carnegiea gigantea</name>
    <dbReference type="NCBI Taxonomy" id="171969"/>
    <lineage>
        <taxon>Eukaryota</taxon>
        <taxon>Viridiplantae</taxon>
        <taxon>Streptophyta</taxon>
        <taxon>Embryophyta</taxon>
        <taxon>Tracheophyta</taxon>
        <taxon>Spermatophyta</taxon>
        <taxon>Magnoliopsida</taxon>
        <taxon>eudicotyledons</taxon>
        <taxon>Gunneridae</taxon>
        <taxon>Pentapetalae</taxon>
        <taxon>Caryophyllales</taxon>
        <taxon>Cactineae</taxon>
        <taxon>Cactaceae</taxon>
        <taxon>Cactoideae</taxon>
        <taxon>Echinocereeae</taxon>
        <taxon>Carnegiea</taxon>
    </lineage>
</organism>
<dbReference type="InterPro" id="IPR052308">
    <property type="entry name" value="PPR_domain-containing"/>
</dbReference>
<feature type="compositionally biased region" description="Basic and acidic residues" evidence="3">
    <location>
        <begin position="97"/>
        <end position="109"/>
    </location>
</feature>
<dbReference type="GO" id="GO:0048316">
    <property type="term" value="P:seed development"/>
    <property type="evidence" value="ECO:0007669"/>
    <property type="project" value="UniProtKB-ARBA"/>
</dbReference>
<feature type="repeat" description="PPR" evidence="2">
    <location>
        <begin position="381"/>
        <end position="416"/>
    </location>
</feature>
<feature type="region of interest" description="Disordered" evidence="3">
    <location>
        <begin position="590"/>
        <end position="826"/>
    </location>
</feature>
<evidence type="ECO:0000313" key="5">
    <source>
        <dbReference type="Proteomes" id="UP001153076"/>
    </source>
</evidence>
<feature type="compositionally biased region" description="Low complexity" evidence="3">
    <location>
        <begin position="752"/>
        <end position="769"/>
    </location>
</feature>
<feature type="repeat" description="PPR" evidence="2">
    <location>
        <begin position="455"/>
        <end position="489"/>
    </location>
</feature>
<dbReference type="SUPFAM" id="SSF48452">
    <property type="entry name" value="TPR-like"/>
    <property type="match status" value="1"/>
</dbReference>
<feature type="compositionally biased region" description="Low complexity" evidence="3">
    <location>
        <begin position="605"/>
        <end position="614"/>
    </location>
</feature>
<feature type="repeat" description="PPR" evidence="2">
    <location>
        <begin position="341"/>
        <end position="375"/>
    </location>
</feature>
<name>A0A9Q1KEH4_9CARY</name>
<dbReference type="AlphaFoldDB" id="A0A9Q1KEH4"/>
<evidence type="ECO:0000256" key="3">
    <source>
        <dbReference type="SAM" id="MobiDB-lite"/>
    </source>
</evidence>
<evidence type="ECO:0000256" key="1">
    <source>
        <dbReference type="ARBA" id="ARBA00022737"/>
    </source>
</evidence>
<dbReference type="PANTHER" id="PTHR47937">
    <property type="entry name" value="PLASTID TRANSCRIPTIONALLY ACTIVE CHROMOSOME 2-LIKE PROTEIN"/>
    <property type="match status" value="1"/>
</dbReference>
<reference evidence="4" key="1">
    <citation type="submission" date="2022-04" db="EMBL/GenBank/DDBJ databases">
        <title>Carnegiea gigantea Genome sequencing and assembly v2.</title>
        <authorList>
            <person name="Copetti D."/>
            <person name="Sanderson M.J."/>
            <person name="Burquez A."/>
            <person name="Wojciechowski M.F."/>
        </authorList>
    </citation>
    <scope>NUCLEOTIDE SEQUENCE</scope>
    <source>
        <strain evidence="4">SGP5-SGP5p</strain>
        <tissue evidence="4">Aerial part</tissue>
    </source>
</reference>
<dbReference type="Pfam" id="PF13812">
    <property type="entry name" value="PPR_3"/>
    <property type="match status" value="2"/>
</dbReference>
<feature type="repeat" description="PPR" evidence="2">
    <location>
        <begin position="236"/>
        <end position="270"/>
    </location>
</feature>
<dbReference type="EMBL" id="JAKOGI010000135">
    <property type="protein sequence ID" value="KAJ8442721.1"/>
    <property type="molecule type" value="Genomic_DNA"/>
</dbReference>
<keyword evidence="5" id="KW-1185">Reference proteome</keyword>
<dbReference type="Proteomes" id="UP001153076">
    <property type="component" value="Unassembled WGS sequence"/>
</dbReference>
<feature type="repeat" description="PPR" evidence="2">
    <location>
        <begin position="271"/>
        <end position="301"/>
    </location>
</feature>
<dbReference type="NCBIfam" id="TIGR00756">
    <property type="entry name" value="PPR"/>
    <property type="match status" value="1"/>
</dbReference>
<comment type="caution">
    <text evidence="4">The sequence shown here is derived from an EMBL/GenBank/DDBJ whole genome shotgun (WGS) entry which is preliminary data.</text>
</comment>
<dbReference type="Gene3D" id="1.25.40.10">
    <property type="entry name" value="Tetratricopeptide repeat domain"/>
    <property type="match status" value="4"/>
</dbReference>
<evidence type="ECO:0008006" key="6">
    <source>
        <dbReference type="Google" id="ProtNLM"/>
    </source>
</evidence>
<dbReference type="InterPro" id="IPR002885">
    <property type="entry name" value="PPR_rpt"/>
</dbReference>
<evidence type="ECO:0000313" key="4">
    <source>
        <dbReference type="EMBL" id="KAJ8442721.1"/>
    </source>
</evidence>
<feature type="repeat" description="PPR" evidence="2">
    <location>
        <begin position="420"/>
        <end position="454"/>
    </location>
</feature>
<dbReference type="Pfam" id="PF01535">
    <property type="entry name" value="PPR"/>
    <property type="match status" value="4"/>
</dbReference>
<sequence>MLQWLLSSFNGGFKSLWWLCRGGGIVVHLPLPDLHTMSLYRLLLRSLRRSSTLSATISTQSLQPPPLLSPLQLRTFAFSSAEEAAAERRRRKRRLRIEPPLHALRRDPSAPRPPPDPRLPDTTSSLTGPRLNLHNRVQSLIRAGDLDNASAIARHAVFSRVRPTVFTCNAIIAAMYRAKRYDDAVSLFQFFFTQSSIVPNIVSYNFLICTHCECGKVDVGLEVYRKILADAPFGPSAVTYRHLTKGLIDAGRIGEAVHMLREMLNKGLGADSLVYNNLIKGFLDLEDFDKANEFFDELKGRCLVYDGVVNATFMEWFFNRGRGKEAMESYRSLLDRQFKMTPATCNVLLEVLLRHDKKKEAWELFDSMLDNHTPPNFQAVNSDTFNVMVNECFKEGKFDEAVNAFRKVGTKMGSRPFAMDVAGYTNIIVRFAEHGMTSEAEKFFTELQSKSLSPDVTGYRTLIDVYLKELRIDDALQMFHWMVDANLRVIPQYANRWFTELIQNNKAVECSQVLTKMGEREPKPDATSYEIVIKGLCQVGAFDVTVDMVGQIMRYGVGVTPALREYLLEVFAKEGRREEMERLLDERRQGYLQQPRPQSSGSLRPAGPGQFQQPVGPPGFQPPRGPSGFPGQAGPIGYPGQAGPVGHACPAGPIGHPGQAGPIGHVGSAVPTGHSTSPGPVGYTHSARLSGYPPSAGHTGMQSSTGPPPFPGPASFPGSGVRHSEPAAPTVHPWSAGHPRSISPGEYPPAAPAGYPGSFGPRSSVYPGSFGVGPSGYPPSPPSAGGTELQSSGRPTVFPGQTEHTEGEAVPAEPRGYTGHVFSSSD</sequence>